<feature type="transmembrane region" description="Helical" evidence="9">
    <location>
        <begin position="26"/>
        <end position="46"/>
    </location>
</feature>
<dbReference type="PANTHER" id="PTHR30561:SF1">
    <property type="entry name" value="MULTIDRUG TRANSPORTER EMRE"/>
    <property type="match status" value="1"/>
</dbReference>
<feature type="transmembrane region" description="Helical" evidence="9">
    <location>
        <begin position="84"/>
        <end position="103"/>
    </location>
</feature>
<evidence type="ECO:0000256" key="5">
    <source>
        <dbReference type="ARBA" id="ARBA00022989"/>
    </source>
</evidence>
<dbReference type="Pfam" id="PF00893">
    <property type="entry name" value="Multi_Drug_Res"/>
    <property type="match status" value="1"/>
</dbReference>
<dbReference type="EMBL" id="BMFJ01000001">
    <property type="protein sequence ID" value="GGE17153.1"/>
    <property type="molecule type" value="Genomic_DNA"/>
</dbReference>
<sequence>MPYLYLVIAIAGEVIATSSLKASEGFTRLLPSVVVVVGYGVAFYFLSLTLKSIPIGTAYAIWSGLGIVLVASAGWLVFGQKVDLWGALGMGLIVAGVVLLNFVSKTSVH</sequence>
<accession>A0A916ZWP7</accession>
<evidence type="ECO:0000256" key="6">
    <source>
        <dbReference type="ARBA" id="ARBA00023136"/>
    </source>
</evidence>
<evidence type="ECO:0000256" key="4">
    <source>
        <dbReference type="ARBA" id="ARBA00022692"/>
    </source>
</evidence>
<evidence type="ECO:0000313" key="11">
    <source>
        <dbReference type="Proteomes" id="UP000612855"/>
    </source>
</evidence>
<dbReference type="InterPro" id="IPR037185">
    <property type="entry name" value="EmrE-like"/>
</dbReference>
<feature type="transmembrane region" description="Helical" evidence="9">
    <location>
        <begin position="58"/>
        <end position="78"/>
    </location>
</feature>
<evidence type="ECO:0000256" key="8">
    <source>
        <dbReference type="RuleBase" id="RU003942"/>
    </source>
</evidence>
<protein>
    <submittedName>
        <fullName evidence="10">Quaternary ammonium compound efflux SMR transporter QacE delta 1</fullName>
    </submittedName>
</protein>
<keyword evidence="11" id="KW-1185">Reference proteome</keyword>
<evidence type="ECO:0000313" key="10">
    <source>
        <dbReference type="EMBL" id="GGE17153.1"/>
    </source>
</evidence>
<dbReference type="InterPro" id="IPR000390">
    <property type="entry name" value="Small_drug/metabolite_transptr"/>
</dbReference>
<keyword evidence="2" id="KW-0813">Transport</keyword>
<dbReference type="GO" id="GO:1990961">
    <property type="term" value="P:xenobiotic detoxification by transmembrane export across the plasma membrane"/>
    <property type="evidence" value="ECO:0007669"/>
    <property type="project" value="UniProtKB-ARBA"/>
</dbReference>
<proteinExistence type="inferred from homology"/>
<evidence type="ECO:0000256" key="9">
    <source>
        <dbReference type="SAM" id="Phobius"/>
    </source>
</evidence>
<dbReference type="PANTHER" id="PTHR30561">
    <property type="entry name" value="SMR FAMILY PROTON-DEPENDENT DRUG EFFLUX TRANSPORTER SUGE"/>
    <property type="match status" value="1"/>
</dbReference>
<dbReference type="FunFam" id="1.10.3730.20:FF:000001">
    <property type="entry name" value="Quaternary ammonium compound resistance transporter SugE"/>
    <property type="match status" value="1"/>
</dbReference>
<dbReference type="GO" id="GO:0005886">
    <property type="term" value="C:plasma membrane"/>
    <property type="evidence" value="ECO:0007669"/>
    <property type="project" value="UniProtKB-SubCell"/>
</dbReference>
<dbReference type="RefSeq" id="WP_188475810.1">
    <property type="nucleotide sequence ID" value="NZ_BMFJ01000001.1"/>
</dbReference>
<evidence type="ECO:0000256" key="1">
    <source>
        <dbReference type="ARBA" id="ARBA00004651"/>
    </source>
</evidence>
<dbReference type="AlphaFoldDB" id="A0A916ZWP7"/>
<reference evidence="11" key="1">
    <citation type="journal article" date="2019" name="Int. J. Syst. Evol. Microbiol.">
        <title>The Global Catalogue of Microorganisms (GCM) 10K type strain sequencing project: providing services to taxonomists for standard genome sequencing and annotation.</title>
        <authorList>
            <consortium name="The Broad Institute Genomics Platform"/>
            <consortium name="The Broad Institute Genome Sequencing Center for Infectious Disease"/>
            <person name="Wu L."/>
            <person name="Ma J."/>
        </authorList>
    </citation>
    <scope>NUCLEOTIDE SEQUENCE [LARGE SCALE GENOMIC DNA]</scope>
    <source>
        <strain evidence="11">CGMCC 1.12664</strain>
    </source>
</reference>
<comment type="caution">
    <text evidence="10">The sequence shown here is derived from an EMBL/GenBank/DDBJ whole genome shotgun (WGS) entry which is preliminary data.</text>
</comment>
<dbReference type="Gene3D" id="1.10.3730.20">
    <property type="match status" value="1"/>
</dbReference>
<keyword evidence="6 9" id="KW-0472">Membrane</keyword>
<evidence type="ECO:0000256" key="7">
    <source>
        <dbReference type="ARBA" id="ARBA00038032"/>
    </source>
</evidence>
<organism evidence="10 11">
    <name type="scientific">Primorskyibacter flagellatus</name>
    <dbReference type="NCBI Taxonomy" id="1387277"/>
    <lineage>
        <taxon>Bacteria</taxon>
        <taxon>Pseudomonadati</taxon>
        <taxon>Pseudomonadota</taxon>
        <taxon>Alphaproteobacteria</taxon>
        <taxon>Rhodobacterales</taxon>
        <taxon>Roseobacteraceae</taxon>
        <taxon>Primorskyibacter</taxon>
    </lineage>
</organism>
<keyword evidence="5 9" id="KW-1133">Transmembrane helix</keyword>
<comment type="similarity">
    <text evidence="7 8">Belongs to the drug/metabolite transporter (DMT) superfamily. Small multidrug resistance (SMR) (TC 2.A.7.1) family.</text>
</comment>
<evidence type="ECO:0000256" key="2">
    <source>
        <dbReference type="ARBA" id="ARBA00022448"/>
    </source>
</evidence>
<comment type="subcellular location">
    <subcellularLocation>
        <location evidence="1 8">Cell membrane</location>
        <topology evidence="1 8">Multi-pass membrane protein</topology>
    </subcellularLocation>
</comment>
<gene>
    <name evidence="10" type="primary">ebr</name>
    <name evidence="10" type="ORF">GCM10011360_02420</name>
</gene>
<name>A0A916ZWP7_9RHOB</name>
<keyword evidence="3" id="KW-1003">Cell membrane</keyword>
<dbReference type="SUPFAM" id="SSF103481">
    <property type="entry name" value="Multidrug resistance efflux transporter EmrE"/>
    <property type="match status" value="1"/>
</dbReference>
<evidence type="ECO:0000256" key="3">
    <source>
        <dbReference type="ARBA" id="ARBA00022475"/>
    </source>
</evidence>
<dbReference type="InterPro" id="IPR045324">
    <property type="entry name" value="Small_multidrug_res"/>
</dbReference>
<dbReference type="Proteomes" id="UP000612855">
    <property type="component" value="Unassembled WGS sequence"/>
</dbReference>
<keyword evidence="4 8" id="KW-0812">Transmembrane</keyword>
<dbReference type="GO" id="GO:0022857">
    <property type="term" value="F:transmembrane transporter activity"/>
    <property type="evidence" value="ECO:0007669"/>
    <property type="project" value="InterPro"/>
</dbReference>